<evidence type="ECO:0000313" key="2">
    <source>
        <dbReference type="Proteomes" id="UP000224460"/>
    </source>
</evidence>
<evidence type="ECO:0000313" key="1">
    <source>
        <dbReference type="EMBL" id="PHV71390.1"/>
    </source>
</evidence>
<accession>A0AC61DEP2</accession>
<proteinExistence type="predicted"/>
<sequence length="294" mass="34354">MLSKIKTRKIQKVIPFILYLFLIALLTGCKSEETDLSVALEPKIEDFSKMDHYFKDYTFDVSYDESMEYYQRTYNIQGQYDLNGDGKADTIKAVLKANYEEGSFIEVNGLKMALEPFYPSGEVRIIDLDKRDSYTELAVLDDGLSADPAFIFFRYDGKELCSLGTKDRYAVMDGQGKFISWFDLTNHFKPQFFSAWGEYKDKEYVLTHHDVEQYIGKTYEVNGTGYFVPLAKSPENYYEYFEHMIWDAEALREFKATKIKLLAIYVTPENRTLNYFYVELPDGEKGLLYFWIGD</sequence>
<reference evidence="1" key="1">
    <citation type="submission" date="2017-10" db="EMBL/GenBank/DDBJ databases">
        <title>Genome sequence of cellulolytic Lachnospiraceae bacterium XHS1971 isolated from hotspring sediment.</title>
        <authorList>
            <person name="Vasudevan G."/>
            <person name="Joshi A.J."/>
            <person name="Hivarkar S."/>
            <person name="Lanjekar V.B."/>
            <person name="Dhakephalkar P.K."/>
            <person name="Dagar S."/>
        </authorList>
    </citation>
    <scope>NUCLEOTIDE SEQUENCE</scope>
    <source>
        <strain evidence="1">XHS1971</strain>
    </source>
</reference>
<gene>
    <name evidence="1" type="ORF">CS063_04900</name>
</gene>
<comment type="caution">
    <text evidence="1">The sequence shown here is derived from an EMBL/GenBank/DDBJ whole genome shotgun (WGS) entry which is preliminary data.</text>
</comment>
<dbReference type="EMBL" id="PEDL01000003">
    <property type="protein sequence ID" value="PHV71390.1"/>
    <property type="molecule type" value="Genomic_DNA"/>
</dbReference>
<organism evidence="1 2">
    <name type="scientific">Sporanaerobium hydrogeniformans</name>
    <dbReference type="NCBI Taxonomy" id="3072179"/>
    <lineage>
        <taxon>Bacteria</taxon>
        <taxon>Bacillati</taxon>
        <taxon>Bacillota</taxon>
        <taxon>Clostridia</taxon>
        <taxon>Lachnospirales</taxon>
        <taxon>Lachnospiraceae</taxon>
        <taxon>Sporanaerobium</taxon>
    </lineage>
</organism>
<keyword evidence="2" id="KW-1185">Reference proteome</keyword>
<dbReference type="Proteomes" id="UP000224460">
    <property type="component" value="Unassembled WGS sequence"/>
</dbReference>
<protein>
    <submittedName>
        <fullName evidence="1">Uncharacterized protein</fullName>
    </submittedName>
</protein>
<name>A0AC61DEP2_9FIRM</name>